<evidence type="ECO:0000313" key="1">
    <source>
        <dbReference type="EMBL" id="GIX86597.1"/>
    </source>
</evidence>
<protein>
    <submittedName>
        <fullName evidence="1">Uncharacterized protein</fullName>
    </submittedName>
</protein>
<feature type="non-terminal residue" evidence="1">
    <location>
        <position position="60"/>
    </location>
</feature>
<dbReference type="AlphaFoldDB" id="A0AAV4NP46"/>
<comment type="caution">
    <text evidence="1">The sequence shown here is derived from an EMBL/GenBank/DDBJ whole genome shotgun (WGS) entry which is preliminary data.</text>
</comment>
<accession>A0AAV4NP46</accession>
<proteinExistence type="predicted"/>
<reference evidence="1 2" key="1">
    <citation type="submission" date="2021-06" db="EMBL/GenBank/DDBJ databases">
        <title>Caerostris darwini draft genome.</title>
        <authorList>
            <person name="Kono N."/>
            <person name="Arakawa K."/>
        </authorList>
    </citation>
    <scope>NUCLEOTIDE SEQUENCE [LARGE SCALE GENOMIC DNA]</scope>
</reference>
<name>A0AAV4NP46_9ARAC</name>
<dbReference type="EMBL" id="BPLQ01001902">
    <property type="protein sequence ID" value="GIX86597.1"/>
    <property type="molecule type" value="Genomic_DNA"/>
</dbReference>
<evidence type="ECO:0000313" key="2">
    <source>
        <dbReference type="Proteomes" id="UP001054837"/>
    </source>
</evidence>
<gene>
    <name evidence="1" type="ORF">CDAR_114921</name>
</gene>
<organism evidence="1 2">
    <name type="scientific">Caerostris darwini</name>
    <dbReference type="NCBI Taxonomy" id="1538125"/>
    <lineage>
        <taxon>Eukaryota</taxon>
        <taxon>Metazoa</taxon>
        <taxon>Ecdysozoa</taxon>
        <taxon>Arthropoda</taxon>
        <taxon>Chelicerata</taxon>
        <taxon>Arachnida</taxon>
        <taxon>Araneae</taxon>
        <taxon>Araneomorphae</taxon>
        <taxon>Entelegynae</taxon>
        <taxon>Araneoidea</taxon>
        <taxon>Araneidae</taxon>
        <taxon>Caerostris</taxon>
    </lineage>
</organism>
<dbReference type="Proteomes" id="UP001054837">
    <property type="component" value="Unassembled WGS sequence"/>
</dbReference>
<sequence length="60" mass="6717">MRMAVSVRGLSLRRTEDRKERACLHFDLVLRFVDDYVGEATVSCVSASWILLSSGICIIA</sequence>
<keyword evidence="2" id="KW-1185">Reference proteome</keyword>